<protein>
    <submittedName>
        <fullName evidence="1">DUF159 family protein</fullName>
    </submittedName>
</protein>
<dbReference type="GO" id="GO:0106300">
    <property type="term" value="P:protein-DNA covalent cross-linking repair"/>
    <property type="evidence" value="ECO:0007669"/>
    <property type="project" value="InterPro"/>
</dbReference>
<name>A0A2S5DMG8_9BURK</name>
<gene>
    <name evidence="1" type="ORF">C3743_39450</name>
</gene>
<dbReference type="AlphaFoldDB" id="A0A2S5DMG8"/>
<dbReference type="InterPro" id="IPR003738">
    <property type="entry name" value="SRAP"/>
</dbReference>
<sequence length="240" mass="26993">MCTTYRAPNEDPGINELKIGIGDLFHRDPWPLDVWPDYPAPVVLPDGDDAMVVEGVYGFWPKFMQPEKTLPNGKKLPKFSTYNSRGEEVSIKPTFKKAWADGHRCLIPAAYVLEPSYPNATLDEKGKWIKGPCVWQKIGVADGSTYCVAGIWKRYPDRDGRPLIGISMLTLNADNHPLMKHMHGPEDEKRSIVILRPADYDEWLHTKNVENARAIMQLLPADEMRAAPTDSPKRAKAKAA</sequence>
<dbReference type="Proteomes" id="UP000238655">
    <property type="component" value="Unassembled WGS sequence"/>
</dbReference>
<dbReference type="EMBL" id="PQVP01000005">
    <property type="protein sequence ID" value="POZ80291.1"/>
    <property type="molecule type" value="Genomic_DNA"/>
</dbReference>
<accession>A0A2S5DMG8</accession>
<reference evidence="1 2" key="1">
    <citation type="submission" date="2018-01" db="EMBL/GenBank/DDBJ databases">
        <title>Successful Treatment of Persistent Burkholderia cepacia Bacteremia with Ceftazidime-Avibactam.</title>
        <authorList>
            <person name="Tamma P."/>
            <person name="Fan Y."/>
            <person name="Bergman Y."/>
            <person name="Sick-Samuels A."/>
            <person name="Hsu A."/>
            <person name="Timp W."/>
            <person name="Simner P."/>
        </authorList>
    </citation>
    <scope>NUCLEOTIDE SEQUENCE [LARGE SCALE GENOMIC DNA]</scope>
    <source>
        <strain evidence="1 2">170816</strain>
    </source>
</reference>
<evidence type="ECO:0000313" key="1">
    <source>
        <dbReference type="EMBL" id="POZ80291.1"/>
    </source>
</evidence>
<organism evidence="1 2">
    <name type="scientific">Burkholderia contaminans</name>
    <dbReference type="NCBI Taxonomy" id="488447"/>
    <lineage>
        <taxon>Bacteria</taxon>
        <taxon>Pseudomonadati</taxon>
        <taxon>Pseudomonadota</taxon>
        <taxon>Betaproteobacteria</taxon>
        <taxon>Burkholderiales</taxon>
        <taxon>Burkholderiaceae</taxon>
        <taxon>Burkholderia</taxon>
        <taxon>Burkholderia cepacia complex</taxon>
    </lineage>
</organism>
<evidence type="ECO:0000313" key="2">
    <source>
        <dbReference type="Proteomes" id="UP000238655"/>
    </source>
</evidence>
<dbReference type="Gene3D" id="3.90.1680.10">
    <property type="entry name" value="SOS response associated peptidase-like"/>
    <property type="match status" value="1"/>
</dbReference>
<dbReference type="SUPFAM" id="SSF143081">
    <property type="entry name" value="BB1717-like"/>
    <property type="match status" value="1"/>
</dbReference>
<dbReference type="InterPro" id="IPR036590">
    <property type="entry name" value="SRAP-like"/>
</dbReference>
<dbReference type="GO" id="GO:0003697">
    <property type="term" value="F:single-stranded DNA binding"/>
    <property type="evidence" value="ECO:0007669"/>
    <property type="project" value="InterPro"/>
</dbReference>
<proteinExistence type="predicted"/>
<dbReference type="Pfam" id="PF02586">
    <property type="entry name" value="SRAP"/>
    <property type="match status" value="1"/>
</dbReference>
<dbReference type="RefSeq" id="WP_059896894.1">
    <property type="nucleotide sequence ID" value="NZ_PQVP01000005.1"/>
</dbReference>
<comment type="caution">
    <text evidence="1">The sequence shown here is derived from an EMBL/GenBank/DDBJ whole genome shotgun (WGS) entry which is preliminary data.</text>
</comment>